<dbReference type="RefSeq" id="WP_142258912.1">
    <property type="nucleotide sequence ID" value="NZ_VFPQ01000001.1"/>
</dbReference>
<reference evidence="5 6" key="1">
    <citation type="submission" date="2019-06" db="EMBL/GenBank/DDBJ databases">
        <title>Sequencing the genomes of 1000 actinobacteria strains.</title>
        <authorList>
            <person name="Klenk H.-P."/>
        </authorList>
    </citation>
    <scope>NUCLEOTIDE SEQUENCE [LARGE SCALE GENOMIC DNA]</scope>
    <source>
        <strain evidence="5 6">DSM 43186</strain>
    </source>
</reference>
<protein>
    <submittedName>
        <fullName evidence="5">LytR family transcriptional attenuator</fullName>
    </submittedName>
</protein>
<evidence type="ECO:0000259" key="4">
    <source>
        <dbReference type="Pfam" id="PF03816"/>
    </source>
</evidence>
<feature type="transmembrane region" description="Helical" evidence="3">
    <location>
        <begin position="38"/>
        <end position="59"/>
    </location>
</feature>
<feature type="compositionally biased region" description="Basic and acidic residues" evidence="2">
    <location>
        <begin position="480"/>
        <end position="494"/>
    </location>
</feature>
<evidence type="ECO:0000256" key="1">
    <source>
        <dbReference type="ARBA" id="ARBA00006068"/>
    </source>
</evidence>
<dbReference type="Pfam" id="PF03816">
    <property type="entry name" value="LytR_cpsA_psr"/>
    <property type="match status" value="1"/>
</dbReference>
<organism evidence="5 6">
    <name type="scientific">Thermopolyspora flexuosa</name>
    <dbReference type="NCBI Taxonomy" id="103836"/>
    <lineage>
        <taxon>Bacteria</taxon>
        <taxon>Bacillati</taxon>
        <taxon>Actinomycetota</taxon>
        <taxon>Actinomycetes</taxon>
        <taxon>Streptosporangiales</taxon>
        <taxon>Streptosporangiaceae</taxon>
        <taxon>Thermopolyspora</taxon>
    </lineage>
</organism>
<name>A0A543IW48_9ACTN</name>
<dbReference type="PANTHER" id="PTHR33392:SF6">
    <property type="entry name" value="POLYISOPRENYL-TEICHOIC ACID--PEPTIDOGLYCAN TEICHOIC ACID TRANSFERASE TAGU"/>
    <property type="match status" value="1"/>
</dbReference>
<feature type="region of interest" description="Disordered" evidence="2">
    <location>
        <begin position="458"/>
        <end position="513"/>
    </location>
</feature>
<dbReference type="NCBIfam" id="TIGR00350">
    <property type="entry name" value="lytR_cpsA_psr"/>
    <property type="match status" value="1"/>
</dbReference>
<keyword evidence="3" id="KW-0812">Transmembrane</keyword>
<gene>
    <name evidence="5" type="ORF">FHX40_1476</name>
</gene>
<comment type="caution">
    <text evidence="5">The sequence shown here is derived from an EMBL/GenBank/DDBJ whole genome shotgun (WGS) entry which is preliminary data.</text>
</comment>
<dbReference type="AlphaFoldDB" id="A0A543IW48"/>
<evidence type="ECO:0000256" key="3">
    <source>
        <dbReference type="SAM" id="Phobius"/>
    </source>
</evidence>
<evidence type="ECO:0000256" key="2">
    <source>
        <dbReference type="SAM" id="MobiDB-lite"/>
    </source>
</evidence>
<dbReference type="Proteomes" id="UP000319213">
    <property type="component" value="Unassembled WGS sequence"/>
</dbReference>
<dbReference type="EMBL" id="VFPQ01000001">
    <property type="protein sequence ID" value="TQM74792.1"/>
    <property type="molecule type" value="Genomic_DNA"/>
</dbReference>
<comment type="similarity">
    <text evidence="1">Belongs to the LytR/CpsA/Psr (LCP) family.</text>
</comment>
<dbReference type="PANTHER" id="PTHR33392">
    <property type="entry name" value="POLYISOPRENYL-TEICHOIC ACID--PEPTIDOGLYCAN TEICHOIC ACID TRANSFERASE TAGU"/>
    <property type="match status" value="1"/>
</dbReference>
<feature type="transmembrane region" description="Helical" evidence="3">
    <location>
        <begin position="97"/>
        <end position="122"/>
    </location>
</feature>
<feature type="transmembrane region" description="Helical" evidence="3">
    <location>
        <begin position="65"/>
        <end position="85"/>
    </location>
</feature>
<keyword evidence="3" id="KW-0472">Membrane</keyword>
<feature type="region of interest" description="Disordered" evidence="2">
    <location>
        <begin position="1"/>
        <end position="32"/>
    </location>
</feature>
<dbReference type="InterPro" id="IPR050922">
    <property type="entry name" value="LytR/CpsA/Psr_CW_biosynth"/>
</dbReference>
<evidence type="ECO:0000313" key="6">
    <source>
        <dbReference type="Proteomes" id="UP000319213"/>
    </source>
</evidence>
<dbReference type="InterPro" id="IPR004474">
    <property type="entry name" value="LytR_CpsA_psr"/>
</dbReference>
<keyword evidence="3" id="KW-1133">Transmembrane helix</keyword>
<feature type="transmembrane region" description="Helical" evidence="3">
    <location>
        <begin position="134"/>
        <end position="155"/>
    </location>
</feature>
<dbReference type="Gene3D" id="3.40.630.190">
    <property type="entry name" value="LCP protein"/>
    <property type="match status" value="1"/>
</dbReference>
<feature type="compositionally biased region" description="Low complexity" evidence="2">
    <location>
        <begin position="461"/>
        <end position="473"/>
    </location>
</feature>
<evidence type="ECO:0000313" key="5">
    <source>
        <dbReference type="EMBL" id="TQM74792.1"/>
    </source>
</evidence>
<feature type="domain" description="Cell envelope-related transcriptional attenuator" evidence="4">
    <location>
        <begin position="280"/>
        <end position="383"/>
    </location>
</feature>
<proteinExistence type="inferred from homology"/>
<feature type="compositionally biased region" description="Low complexity" evidence="2">
    <location>
        <begin position="15"/>
        <end position="24"/>
    </location>
</feature>
<sequence>MGAGSPPAEDTSRNRTASAGTPSRAAPPPRGRASARRALAVIGWTALSAVLPGAAHLRAGWRRTGFALLGVYAVLVAGAVAVALTADADLLGRALEWLGTISIAAIVIALAWFALIVHSYVVLRPGELRAGGQIVTGVVAGALSVATAVPFTLAARYADVSRRAIADVFDTPTAASQAAPEDPWAGRDRINILLLGGDWQENRQGVRTDSINLASVDLRTGNTVVFGLPRNLENVRFPPGSPMHRRFPDGFRLPPNPDGSREDLLFAVWEYADRHPEIFGGRTGMGPEALKDAVGHTLGLKVDWYVLVNIWGFARIIDAIGGLTLTVEQDVVFGKYNEGLVKAGTRRLKGADAMWYARSRTNSDDFTRMRRQRCVLNALLEQADPATVLARFTQLAEATRGMFRTDIPRPMLKHLVPVAAKVKDARVTGLQFVPPLIHTGYPDWDKIRRLTRKAIADSVRDASPAASRPPQASGKNSGGKTDRNTAPDDADRARPTALGAGCGSPGTAGADRR</sequence>
<accession>A0A543IW48</accession>
<keyword evidence="6" id="KW-1185">Reference proteome</keyword>
<dbReference type="OrthoDB" id="3573673at2"/>